<evidence type="ECO:0000313" key="1">
    <source>
        <dbReference type="EMBL" id="CUS57851.1"/>
    </source>
</evidence>
<dbReference type="Pfam" id="PF00300">
    <property type="entry name" value="His_Phos_1"/>
    <property type="match status" value="1"/>
</dbReference>
<reference evidence="1" key="1">
    <citation type="submission" date="2015-10" db="EMBL/GenBank/DDBJ databases">
        <authorList>
            <person name="Gilbert D.G."/>
        </authorList>
    </citation>
    <scope>NUCLEOTIDE SEQUENCE</scope>
</reference>
<dbReference type="InterPro" id="IPR017578">
    <property type="entry name" value="Ribazole_CobC"/>
</dbReference>
<dbReference type="SUPFAM" id="SSF53254">
    <property type="entry name" value="Phosphoglycerate mutase-like"/>
    <property type="match status" value="1"/>
</dbReference>
<dbReference type="InterPro" id="IPR029033">
    <property type="entry name" value="His_PPase_superfam"/>
</dbReference>
<organism evidence="1">
    <name type="scientific">hydrothermal vent metagenome</name>
    <dbReference type="NCBI Taxonomy" id="652676"/>
    <lineage>
        <taxon>unclassified sequences</taxon>
        <taxon>metagenomes</taxon>
        <taxon>ecological metagenomes</taxon>
    </lineage>
</organism>
<dbReference type="GO" id="GO:0009236">
    <property type="term" value="P:cobalamin biosynthetic process"/>
    <property type="evidence" value="ECO:0007669"/>
    <property type="project" value="InterPro"/>
</dbReference>
<dbReference type="GO" id="GO:0043755">
    <property type="term" value="F:alpha-ribazole phosphatase activity"/>
    <property type="evidence" value="ECO:0007669"/>
    <property type="project" value="UniProtKB-EC"/>
</dbReference>
<gene>
    <name evidence="1" type="ORF">MGWOODY_Hyp1931</name>
</gene>
<dbReference type="EMBL" id="CZQD01000048">
    <property type="protein sequence ID" value="CUS57851.1"/>
    <property type="molecule type" value="Genomic_DNA"/>
</dbReference>
<dbReference type="PANTHER" id="PTHR48100">
    <property type="entry name" value="BROAD-SPECIFICITY PHOSPHATASE YOR283W-RELATED"/>
    <property type="match status" value="1"/>
</dbReference>
<dbReference type="SMART" id="SM00855">
    <property type="entry name" value="PGAM"/>
    <property type="match status" value="1"/>
</dbReference>
<dbReference type="InterPro" id="IPR050275">
    <property type="entry name" value="PGM_Phosphatase"/>
</dbReference>
<dbReference type="AlphaFoldDB" id="A0A160U2G5"/>
<dbReference type="InterPro" id="IPR013078">
    <property type="entry name" value="His_Pase_superF_clade-1"/>
</dbReference>
<dbReference type="Gene3D" id="3.40.50.1240">
    <property type="entry name" value="Phosphoglycerate mutase-like"/>
    <property type="match status" value="1"/>
</dbReference>
<dbReference type="GO" id="GO:0005737">
    <property type="term" value="C:cytoplasm"/>
    <property type="evidence" value="ECO:0007669"/>
    <property type="project" value="TreeGrafter"/>
</dbReference>
<dbReference type="EC" id="3.1.3.73" evidence="1"/>
<keyword evidence="1" id="KW-0378">Hydrolase</keyword>
<dbReference type="PANTHER" id="PTHR48100:SF1">
    <property type="entry name" value="HISTIDINE PHOSPHATASE FAMILY PROTEIN-RELATED"/>
    <property type="match status" value="1"/>
</dbReference>
<proteinExistence type="predicted"/>
<accession>A0A160U2G5</accession>
<protein>
    <submittedName>
        <fullName evidence="1">Alpha-ribazole-5'-phosphate phosphatase</fullName>
        <ecNumber evidence="1">3.1.3.73</ecNumber>
    </submittedName>
</protein>
<name>A0A160U2G5_9ZZZZ</name>
<dbReference type="CDD" id="cd07067">
    <property type="entry name" value="HP_PGM_like"/>
    <property type="match status" value="1"/>
</dbReference>
<dbReference type="NCBIfam" id="TIGR03162">
    <property type="entry name" value="ribazole_cobC"/>
    <property type="match status" value="1"/>
</dbReference>
<sequence length="178" mass="19330">MALTLLRHTTPDVAPGTCYGRTDLALATSFADEASIVVAGLPRIDRIVSSPLTRCAELAEFIGERSGLNIIRDERLVEMDFGTWEMKPWNELPRHELDAWASDFLHARPHEGESVAMLTARTQNAIAELNHPDSHTLVVTHAGVIKAAFAALGGHHHYQSSVAYGGLITLLEHSGSAT</sequence>